<keyword evidence="2" id="KW-1185">Reference proteome</keyword>
<feature type="non-terminal residue" evidence="1">
    <location>
        <position position="1"/>
    </location>
</feature>
<protein>
    <submittedName>
        <fullName evidence="1">Uncharacterized protein</fullName>
    </submittedName>
</protein>
<dbReference type="Proteomes" id="UP000265520">
    <property type="component" value="Unassembled WGS sequence"/>
</dbReference>
<gene>
    <name evidence="1" type="ORF">A2U01_0101891</name>
</gene>
<reference evidence="1 2" key="1">
    <citation type="journal article" date="2018" name="Front. Plant Sci.">
        <title>Red Clover (Trifolium pratense) and Zigzag Clover (T. medium) - A Picture of Genomic Similarities and Differences.</title>
        <authorList>
            <person name="Dluhosova J."/>
            <person name="Istvanek J."/>
            <person name="Nedelnik J."/>
            <person name="Repkova J."/>
        </authorList>
    </citation>
    <scope>NUCLEOTIDE SEQUENCE [LARGE SCALE GENOMIC DNA]</scope>
    <source>
        <strain evidence="2">cv. 10/8</strain>
        <tissue evidence="1">Leaf</tissue>
    </source>
</reference>
<name>A0A392V2I7_9FABA</name>
<dbReference type="AlphaFoldDB" id="A0A392V2I7"/>
<dbReference type="EMBL" id="LXQA010999765">
    <property type="protein sequence ID" value="MCI80620.1"/>
    <property type="molecule type" value="Genomic_DNA"/>
</dbReference>
<proteinExistence type="predicted"/>
<sequence length="72" mass="8299">RLLRTLPNLSLRQHLKILTVFRREGDFQHIPGIGFWYQFIGVTDRRDDGIVLARRRSLDGGSVIVAVVVDLR</sequence>
<comment type="caution">
    <text evidence="1">The sequence shown here is derived from an EMBL/GenBank/DDBJ whole genome shotgun (WGS) entry which is preliminary data.</text>
</comment>
<evidence type="ECO:0000313" key="2">
    <source>
        <dbReference type="Proteomes" id="UP000265520"/>
    </source>
</evidence>
<organism evidence="1 2">
    <name type="scientific">Trifolium medium</name>
    <dbReference type="NCBI Taxonomy" id="97028"/>
    <lineage>
        <taxon>Eukaryota</taxon>
        <taxon>Viridiplantae</taxon>
        <taxon>Streptophyta</taxon>
        <taxon>Embryophyta</taxon>
        <taxon>Tracheophyta</taxon>
        <taxon>Spermatophyta</taxon>
        <taxon>Magnoliopsida</taxon>
        <taxon>eudicotyledons</taxon>
        <taxon>Gunneridae</taxon>
        <taxon>Pentapetalae</taxon>
        <taxon>rosids</taxon>
        <taxon>fabids</taxon>
        <taxon>Fabales</taxon>
        <taxon>Fabaceae</taxon>
        <taxon>Papilionoideae</taxon>
        <taxon>50 kb inversion clade</taxon>
        <taxon>NPAAA clade</taxon>
        <taxon>Hologalegina</taxon>
        <taxon>IRL clade</taxon>
        <taxon>Trifolieae</taxon>
        <taxon>Trifolium</taxon>
    </lineage>
</organism>
<evidence type="ECO:0000313" key="1">
    <source>
        <dbReference type="EMBL" id="MCI80620.1"/>
    </source>
</evidence>
<accession>A0A392V2I7</accession>